<keyword evidence="2" id="KW-1185">Reference proteome</keyword>
<sequence length="189" mass="21108">MSAAARRRRMLTTRVQFYRSTKITGFLLLRFLASSSYLALLIRCFFTKLRVVPSGRSACIHAEIAVDRRTINRSNCNLQDSLATFYPPGKRRIDPFPHSTSTAAAIPGILVGKGRCPIHLLQLLPGPHLTVHATPIWPPQSEPKMHYPHRILSRHRAHRPSLSTKLASTAESVAAAFSRPTSSLPQHEE</sequence>
<protein>
    <submittedName>
        <fullName evidence="1">Uncharacterized protein</fullName>
    </submittedName>
</protein>
<organism evidence="1 2">
    <name type="scientific">Favolaschia claudopus</name>
    <dbReference type="NCBI Taxonomy" id="2862362"/>
    <lineage>
        <taxon>Eukaryota</taxon>
        <taxon>Fungi</taxon>
        <taxon>Dikarya</taxon>
        <taxon>Basidiomycota</taxon>
        <taxon>Agaricomycotina</taxon>
        <taxon>Agaricomycetes</taxon>
        <taxon>Agaricomycetidae</taxon>
        <taxon>Agaricales</taxon>
        <taxon>Marasmiineae</taxon>
        <taxon>Mycenaceae</taxon>
        <taxon>Favolaschia</taxon>
    </lineage>
</organism>
<evidence type="ECO:0000313" key="2">
    <source>
        <dbReference type="Proteomes" id="UP001362999"/>
    </source>
</evidence>
<dbReference type="AlphaFoldDB" id="A0AAV9ZQ72"/>
<dbReference type="Proteomes" id="UP001362999">
    <property type="component" value="Unassembled WGS sequence"/>
</dbReference>
<proteinExistence type="predicted"/>
<name>A0AAV9ZQ72_9AGAR</name>
<gene>
    <name evidence="1" type="ORF">R3P38DRAFT_3291078</name>
</gene>
<reference evidence="1 2" key="1">
    <citation type="journal article" date="2024" name="J Genomics">
        <title>Draft genome sequencing and assembly of Favolaschia claudopus CIRM-BRFM 2984 isolated from oak limbs.</title>
        <authorList>
            <person name="Navarro D."/>
            <person name="Drula E."/>
            <person name="Chaduli D."/>
            <person name="Cazenave R."/>
            <person name="Ahrendt S."/>
            <person name="Wang J."/>
            <person name="Lipzen A."/>
            <person name="Daum C."/>
            <person name="Barry K."/>
            <person name="Grigoriev I.V."/>
            <person name="Favel A."/>
            <person name="Rosso M.N."/>
            <person name="Martin F."/>
        </authorList>
    </citation>
    <scope>NUCLEOTIDE SEQUENCE [LARGE SCALE GENOMIC DNA]</scope>
    <source>
        <strain evidence="1 2">CIRM-BRFM 2984</strain>
    </source>
</reference>
<accession>A0AAV9ZQ72</accession>
<dbReference type="EMBL" id="JAWWNJ010000121">
    <property type="protein sequence ID" value="KAK6988710.1"/>
    <property type="molecule type" value="Genomic_DNA"/>
</dbReference>
<evidence type="ECO:0000313" key="1">
    <source>
        <dbReference type="EMBL" id="KAK6988710.1"/>
    </source>
</evidence>
<comment type="caution">
    <text evidence="1">The sequence shown here is derived from an EMBL/GenBank/DDBJ whole genome shotgun (WGS) entry which is preliminary data.</text>
</comment>